<dbReference type="GO" id="GO:0005975">
    <property type="term" value="P:carbohydrate metabolic process"/>
    <property type="evidence" value="ECO:0007669"/>
    <property type="project" value="InterPro"/>
</dbReference>
<proteinExistence type="predicted"/>
<organism evidence="5 6">
    <name type="scientific">Aquimarina algicola</name>
    <dbReference type="NCBI Taxonomy" id="2589995"/>
    <lineage>
        <taxon>Bacteria</taxon>
        <taxon>Pseudomonadati</taxon>
        <taxon>Bacteroidota</taxon>
        <taxon>Flavobacteriia</taxon>
        <taxon>Flavobacteriales</taxon>
        <taxon>Flavobacteriaceae</taxon>
        <taxon>Aquimarina</taxon>
    </lineage>
</organism>
<dbReference type="SMART" id="SM00642">
    <property type="entry name" value="Aamy"/>
    <property type="match status" value="1"/>
</dbReference>
<dbReference type="Pfam" id="PF10438">
    <property type="entry name" value="Cyc-maltodext_C"/>
    <property type="match status" value="1"/>
</dbReference>
<feature type="domain" description="Glycosyl hydrolase family 13 catalytic" evidence="4">
    <location>
        <begin position="127"/>
        <end position="533"/>
    </location>
</feature>
<dbReference type="InterPro" id="IPR013783">
    <property type="entry name" value="Ig-like_fold"/>
</dbReference>
<gene>
    <name evidence="5" type="ORF">FHK87_22465</name>
</gene>
<dbReference type="SUPFAM" id="SSF51445">
    <property type="entry name" value="(Trans)glycosidases"/>
    <property type="match status" value="1"/>
</dbReference>
<reference evidence="5 6" key="1">
    <citation type="submission" date="2019-06" db="EMBL/GenBank/DDBJ databases">
        <authorList>
            <person name="Meng X."/>
        </authorList>
    </citation>
    <scope>NUCLEOTIDE SEQUENCE [LARGE SCALE GENOMIC DNA]</scope>
    <source>
        <strain evidence="5 6">M625</strain>
    </source>
</reference>
<dbReference type="EMBL" id="VFWZ01000009">
    <property type="protein sequence ID" value="TPN82191.1"/>
    <property type="molecule type" value="Genomic_DNA"/>
</dbReference>
<evidence type="ECO:0000256" key="1">
    <source>
        <dbReference type="ARBA" id="ARBA00022801"/>
    </source>
</evidence>
<keyword evidence="6" id="KW-1185">Reference proteome</keyword>
<dbReference type="RefSeq" id="WP_140597038.1">
    <property type="nucleotide sequence ID" value="NZ_VFWZ01000009.1"/>
</dbReference>
<dbReference type="InterPro" id="IPR019492">
    <property type="entry name" value="Cyclo-malto-dextrinase_C"/>
</dbReference>
<evidence type="ECO:0000313" key="5">
    <source>
        <dbReference type="EMBL" id="TPN82191.1"/>
    </source>
</evidence>
<evidence type="ECO:0000259" key="4">
    <source>
        <dbReference type="SMART" id="SM00642"/>
    </source>
</evidence>
<keyword evidence="2" id="KW-0326">Glycosidase</keyword>
<dbReference type="Gene3D" id="3.20.20.80">
    <property type="entry name" value="Glycosidases"/>
    <property type="match status" value="1"/>
</dbReference>
<dbReference type="GO" id="GO:0016798">
    <property type="term" value="F:hydrolase activity, acting on glycosyl bonds"/>
    <property type="evidence" value="ECO:0007669"/>
    <property type="project" value="UniProtKB-KW"/>
</dbReference>
<accession>A0A504J7R0</accession>
<dbReference type="InterPro" id="IPR014756">
    <property type="entry name" value="Ig_E-set"/>
</dbReference>
<dbReference type="Proteomes" id="UP000315540">
    <property type="component" value="Unassembled WGS sequence"/>
</dbReference>
<dbReference type="Gene3D" id="2.60.40.1180">
    <property type="entry name" value="Golgi alpha-mannosidase II"/>
    <property type="match status" value="1"/>
</dbReference>
<dbReference type="OrthoDB" id="9805159at2"/>
<dbReference type="InterPro" id="IPR015171">
    <property type="entry name" value="Cyc-maltodext_N"/>
</dbReference>
<dbReference type="AlphaFoldDB" id="A0A504J7R0"/>
<dbReference type="Pfam" id="PF09087">
    <property type="entry name" value="Cyc-maltodext_N"/>
    <property type="match status" value="1"/>
</dbReference>
<keyword evidence="5" id="KW-0456">Lyase</keyword>
<evidence type="ECO:0000313" key="6">
    <source>
        <dbReference type="Proteomes" id="UP000315540"/>
    </source>
</evidence>
<evidence type="ECO:0000256" key="3">
    <source>
        <dbReference type="SAM" id="MobiDB-lite"/>
    </source>
</evidence>
<sequence length="621" mass="72551">MKNQHFFVIFIIASFYFSLSYSQVEKIEPPFWWSNMHHQELQLMCYGKDISKYDVEIDGVTITETTKTENPNYIFITINTKDITSSNIVIDFKNQGKVVTSREYEFKDRKANSKYRKGFDSSDVIYLLMPDRFSDGNSKKHSRSDIAEKEDRTNPAGRHGGDIQGIINHLDYIKDLGATALWSTPLLEDNEPEYSYHTYAQSDLYNIDPRYGSNEEYKKLAQELHKLDMKLIMDYITNHWGSKHWMIKDLPTKDWIHQWPEGFKRSNYRMTTQFDNHASQIDAKGCMNGWFDVSMPDINQNNPLVLQYIIQNAIWWIEYADLDGLRVDTYSYNDKEAIAQWTKAIMEEYPNFNIVGEVWMHDQAQIAYWQKDSKVGAIGNFNSHLPSVMDFTLYNTVTTMFNENDDVWDKGMIRAYNNFANDFLYPDINNILIFAGNHDTNRINEVYQSNIDKYKMIMTLILTTRGIPQIYYGDEIGMLGNRDKSGDGDIRRDFPGGWEEDEQNAFLPSSVKKGRTNSQEAFHTFTKKVLNWRKQSQAIHRGKLLQYIPFHNVYVYFRYTEEKSVMVIINNNKNDQTIDVSRFTEGVKTFTKGLDILTGTTIDTTKDFQVSSQTSMILELQ</sequence>
<evidence type="ECO:0000256" key="2">
    <source>
        <dbReference type="ARBA" id="ARBA00023295"/>
    </source>
</evidence>
<dbReference type="Gene3D" id="2.60.40.10">
    <property type="entry name" value="Immunoglobulins"/>
    <property type="match status" value="1"/>
</dbReference>
<keyword evidence="1" id="KW-0378">Hydrolase</keyword>
<feature type="region of interest" description="Disordered" evidence="3">
    <location>
        <begin position="135"/>
        <end position="160"/>
    </location>
</feature>
<dbReference type="Pfam" id="PF00128">
    <property type="entry name" value="Alpha-amylase"/>
    <property type="match status" value="1"/>
</dbReference>
<dbReference type="PANTHER" id="PTHR10357:SF210">
    <property type="entry name" value="MALTODEXTRIN GLUCOSIDASE"/>
    <property type="match status" value="1"/>
</dbReference>
<dbReference type="GO" id="GO:0016829">
    <property type="term" value="F:lyase activity"/>
    <property type="evidence" value="ECO:0007669"/>
    <property type="project" value="UniProtKB-KW"/>
</dbReference>
<dbReference type="InterPro" id="IPR017853">
    <property type="entry name" value="GH"/>
</dbReference>
<name>A0A504J7R0_9FLAO</name>
<dbReference type="InterPro" id="IPR013780">
    <property type="entry name" value="Glyco_hydro_b"/>
</dbReference>
<dbReference type="PANTHER" id="PTHR10357">
    <property type="entry name" value="ALPHA-AMYLASE FAMILY MEMBER"/>
    <property type="match status" value="1"/>
</dbReference>
<feature type="compositionally biased region" description="Basic and acidic residues" evidence="3">
    <location>
        <begin position="135"/>
        <end position="153"/>
    </location>
</feature>
<dbReference type="CDD" id="cd11340">
    <property type="entry name" value="AmyAc_bac_CMD_like_3"/>
    <property type="match status" value="1"/>
</dbReference>
<dbReference type="InterPro" id="IPR006047">
    <property type="entry name" value="GH13_cat_dom"/>
</dbReference>
<dbReference type="SUPFAM" id="SSF51011">
    <property type="entry name" value="Glycosyl hydrolase domain"/>
    <property type="match status" value="1"/>
</dbReference>
<comment type="caution">
    <text evidence="5">The sequence shown here is derived from an EMBL/GenBank/DDBJ whole genome shotgun (WGS) entry which is preliminary data.</text>
</comment>
<protein>
    <submittedName>
        <fullName evidence="5">Alpha-amlyase</fullName>
    </submittedName>
</protein>
<dbReference type="SUPFAM" id="SSF81296">
    <property type="entry name" value="E set domains"/>
    <property type="match status" value="1"/>
</dbReference>